<reference evidence="1" key="1">
    <citation type="submission" date="2023-04" db="EMBL/GenBank/DDBJ databases">
        <title>Draft Genome sequencing of Naganishia species isolated from polar environments using Oxford Nanopore Technology.</title>
        <authorList>
            <person name="Leo P."/>
            <person name="Venkateswaran K."/>
        </authorList>
    </citation>
    <scope>NUCLEOTIDE SEQUENCE</scope>
    <source>
        <strain evidence="1">MNA-CCFEE 5261</strain>
    </source>
</reference>
<gene>
    <name evidence="1" type="ORF">QFC19_008843</name>
</gene>
<protein>
    <submittedName>
        <fullName evidence="1">Uncharacterized protein</fullName>
    </submittedName>
</protein>
<comment type="caution">
    <text evidence="1">The sequence shown here is derived from an EMBL/GenBank/DDBJ whole genome shotgun (WGS) entry which is preliminary data.</text>
</comment>
<proteinExistence type="predicted"/>
<dbReference type="Proteomes" id="UP001241377">
    <property type="component" value="Unassembled WGS sequence"/>
</dbReference>
<accession>A0ACC2UZA8</accession>
<evidence type="ECO:0000313" key="2">
    <source>
        <dbReference type="Proteomes" id="UP001241377"/>
    </source>
</evidence>
<name>A0ACC2UZA8_9TREE</name>
<dbReference type="EMBL" id="JASBWR010000139">
    <property type="protein sequence ID" value="KAJ9092069.1"/>
    <property type="molecule type" value="Genomic_DNA"/>
</dbReference>
<evidence type="ECO:0000313" key="1">
    <source>
        <dbReference type="EMBL" id="KAJ9092069.1"/>
    </source>
</evidence>
<sequence>MGQLVGYPILDLGPQGMSHILATYARTALLDSGLRRGGEIEIFAPHLGGHVGVFIGTEEKLASIGIQIRHRITSHGFAINVTTEPILWFDLVTACGLNDVRATSLEGVLTGRRRREDGEAGKKPVLAVDRVANDLMPFFAAKFNRRMAPLHQIVLPQQESATAGGASDIWSGIWDLIRKAERQAQSRIEGSRSSDLPRHPRQRT</sequence>
<organism evidence="1 2">
    <name type="scientific">Naganishia cerealis</name>
    <dbReference type="NCBI Taxonomy" id="610337"/>
    <lineage>
        <taxon>Eukaryota</taxon>
        <taxon>Fungi</taxon>
        <taxon>Dikarya</taxon>
        <taxon>Basidiomycota</taxon>
        <taxon>Agaricomycotina</taxon>
        <taxon>Tremellomycetes</taxon>
        <taxon>Filobasidiales</taxon>
        <taxon>Filobasidiaceae</taxon>
        <taxon>Naganishia</taxon>
    </lineage>
</organism>
<keyword evidence="2" id="KW-1185">Reference proteome</keyword>